<dbReference type="EMBL" id="KI690042">
    <property type="protein sequence ID" value="ETK70865.1"/>
    <property type="molecule type" value="Genomic_DNA"/>
</dbReference>
<evidence type="ECO:0000313" key="1">
    <source>
        <dbReference type="EMBL" id="ETK70865.1"/>
    </source>
</evidence>
<gene>
    <name evidence="1" type="ORF">L915_21807</name>
</gene>
<organism evidence="1">
    <name type="scientific">Phytophthora nicotianae</name>
    <name type="common">Potato buckeye rot agent</name>
    <name type="synonym">Phytophthora parasitica</name>
    <dbReference type="NCBI Taxonomy" id="4792"/>
    <lineage>
        <taxon>Eukaryota</taxon>
        <taxon>Sar</taxon>
        <taxon>Stramenopiles</taxon>
        <taxon>Oomycota</taxon>
        <taxon>Peronosporomycetes</taxon>
        <taxon>Peronosporales</taxon>
        <taxon>Peronosporaceae</taxon>
        <taxon>Phytophthora</taxon>
    </lineage>
</organism>
<sequence length="87" mass="9869">QRTLEASIAMGSDKVQVLSTRWLLSSGLPYTILQNDKLLSFVRRLGNQPRLTFPALETFYAFADSDFGSFIDLLIIGVTIIFIDKKW</sequence>
<feature type="non-terminal residue" evidence="1">
    <location>
        <position position="1"/>
    </location>
</feature>
<protein>
    <submittedName>
        <fullName evidence="1">Uncharacterized protein</fullName>
    </submittedName>
</protein>
<accession>W2FLE3</accession>
<proteinExistence type="predicted"/>
<dbReference type="Proteomes" id="UP000053236">
    <property type="component" value="Unassembled WGS sequence"/>
</dbReference>
<reference evidence="1" key="1">
    <citation type="submission" date="2013-11" db="EMBL/GenBank/DDBJ databases">
        <title>The Genome Sequence of Phytophthora parasitica CJ02B3.</title>
        <authorList>
            <consortium name="The Broad Institute Genomics Platform"/>
            <person name="Russ C."/>
            <person name="Tyler B."/>
            <person name="Panabieres F."/>
            <person name="Shan W."/>
            <person name="Tripathy S."/>
            <person name="Grunwald N."/>
            <person name="Machado M."/>
            <person name="Johnson C.S."/>
            <person name="Arredondo F."/>
            <person name="Hong C."/>
            <person name="Coffey M."/>
            <person name="Young S.K."/>
            <person name="Zeng Q."/>
            <person name="Gargeya S."/>
            <person name="Fitzgerald M."/>
            <person name="Abouelleil A."/>
            <person name="Alvarado L."/>
            <person name="Chapman S.B."/>
            <person name="Gainer-Dewar J."/>
            <person name="Goldberg J."/>
            <person name="Griggs A."/>
            <person name="Gujja S."/>
            <person name="Hansen M."/>
            <person name="Howarth C."/>
            <person name="Imamovic A."/>
            <person name="Ireland A."/>
            <person name="Larimer J."/>
            <person name="McCowan C."/>
            <person name="Murphy C."/>
            <person name="Pearson M."/>
            <person name="Poon T.W."/>
            <person name="Priest M."/>
            <person name="Roberts A."/>
            <person name="Saif S."/>
            <person name="Shea T."/>
            <person name="Sykes S."/>
            <person name="Wortman J."/>
            <person name="Nusbaum C."/>
            <person name="Birren B."/>
        </authorList>
    </citation>
    <scope>NUCLEOTIDE SEQUENCE [LARGE SCALE GENOMIC DNA]</scope>
    <source>
        <strain evidence="1">CJ02B3</strain>
    </source>
</reference>
<name>W2FLE3_PHYNI</name>
<feature type="non-terminal residue" evidence="1">
    <location>
        <position position="87"/>
    </location>
</feature>
<dbReference type="AlphaFoldDB" id="W2FLE3"/>
<dbReference type="VEuPathDB" id="FungiDB:PPTG_22812"/>